<proteinExistence type="predicted"/>
<dbReference type="PRINTS" id="PR00455">
    <property type="entry name" value="HTHTETR"/>
</dbReference>
<protein>
    <submittedName>
        <fullName evidence="7">Mycofactocin system transcriptional regulator</fullName>
    </submittedName>
</protein>
<feature type="domain" description="HTH tetR-type" evidence="6">
    <location>
        <begin position="43"/>
        <end position="103"/>
    </location>
</feature>
<comment type="caution">
    <text evidence="7">The sequence shown here is derived from an EMBL/GenBank/DDBJ whole genome shotgun (WGS) entry which is preliminary data.</text>
</comment>
<evidence type="ECO:0000256" key="2">
    <source>
        <dbReference type="ARBA" id="ARBA00023125"/>
    </source>
</evidence>
<dbReference type="Pfam" id="PF17754">
    <property type="entry name" value="TetR_C_14"/>
    <property type="match status" value="1"/>
</dbReference>
<dbReference type="PANTHER" id="PTHR30055:SF238">
    <property type="entry name" value="MYCOFACTOCIN BIOSYNTHESIS TRANSCRIPTIONAL REGULATOR MFTR-RELATED"/>
    <property type="match status" value="1"/>
</dbReference>
<dbReference type="AlphaFoldDB" id="A0A934QWP2"/>
<evidence type="ECO:0000313" key="8">
    <source>
        <dbReference type="Proteomes" id="UP000635245"/>
    </source>
</evidence>
<dbReference type="InterPro" id="IPR023851">
    <property type="entry name" value="Tscrpt_reg_TetR-type"/>
</dbReference>
<feature type="compositionally biased region" description="Basic and acidic residues" evidence="5">
    <location>
        <begin position="21"/>
        <end position="30"/>
    </location>
</feature>
<keyword evidence="1" id="KW-0805">Transcription regulation</keyword>
<organism evidence="7 8">
    <name type="scientific">Prauserella cavernicola</name>
    <dbReference type="NCBI Taxonomy" id="2800127"/>
    <lineage>
        <taxon>Bacteria</taxon>
        <taxon>Bacillati</taxon>
        <taxon>Actinomycetota</taxon>
        <taxon>Actinomycetes</taxon>
        <taxon>Pseudonocardiales</taxon>
        <taxon>Pseudonocardiaceae</taxon>
        <taxon>Prauserella</taxon>
    </lineage>
</organism>
<keyword evidence="3" id="KW-0804">Transcription</keyword>
<sequence>MASYSSLSRLYRRREGIWHRVPNGRDRGGKVSEPPVRPGRRRATSHHELEAVAFELFDHEGFDATTVDAIAKRAGIGRRTFFRYFDSKNDVVWGAFTEQLDHMREQFARRPADEPLMESVRAVVVEFNRVDPEEVPRHRRRMELILRVPALQAHSTLRYGDWRAVVAEHAAGRLGEDPGALRPQAIAYAALGVSLAAYEHWLAEPGRQLCDVLDEALSELARGFSLN</sequence>
<evidence type="ECO:0000313" key="7">
    <source>
        <dbReference type="EMBL" id="MBK1786949.1"/>
    </source>
</evidence>
<dbReference type="EMBL" id="JAENJH010000005">
    <property type="protein sequence ID" value="MBK1786949.1"/>
    <property type="molecule type" value="Genomic_DNA"/>
</dbReference>
<feature type="region of interest" description="Disordered" evidence="5">
    <location>
        <begin position="21"/>
        <end position="44"/>
    </location>
</feature>
<feature type="DNA-binding region" description="H-T-H motif" evidence="4">
    <location>
        <begin position="66"/>
        <end position="85"/>
    </location>
</feature>
<name>A0A934QWP2_9PSEU</name>
<dbReference type="Pfam" id="PF00440">
    <property type="entry name" value="TetR_N"/>
    <property type="match status" value="1"/>
</dbReference>
<accession>A0A934QWP2</accession>
<dbReference type="GO" id="GO:0000976">
    <property type="term" value="F:transcription cis-regulatory region binding"/>
    <property type="evidence" value="ECO:0007669"/>
    <property type="project" value="TreeGrafter"/>
</dbReference>
<dbReference type="Proteomes" id="UP000635245">
    <property type="component" value="Unassembled WGS sequence"/>
</dbReference>
<dbReference type="Gene3D" id="1.10.10.60">
    <property type="entry name" value="Homeodomain-like"/>
    <property type="match status" value="1"/>
</dbReference>
<gene>
    <name evidence="7" type="primary">mftR</name>
    <name evidence="7" type="ORF">JHE00_21710</name>
</gene>
<dbReference type="InterPro" id="IPR009057">
    <property type="entry name" value="Homeodomain-like_sf"/>
</dbReference>
<keyword evidence="8" id="KW-1185">Reference proteome</keyword>
<dbReference type="InterPro" id="IPR023772">
    <property type="entry name" value="DNA-bd_HTH_TetR-type_CS"/>
</dbReference>
<dbReference type="SUPFAM" id="SSF46689">
    <property type="entry name" value="Homeodomain-like"/>
    <property type="match status" value="1"/>
</dbReference>
<dbReference type="PROSITE" id="PS01081">
    <property type="entry name" value="HTH_TETR_1"/>
    <property type="match status" value="1"/>
</dbReference>
<evidence type="ECO:0000256" key="1">
    <source>
        <dbReference type="ARBA" id="ARBA00023015"/>
    </source>
</evidence>
<dbReference type="Gene3D" id="1.10.357.10">
    <property type="entry name" value="Tetracycline Repressor, domain 2"/>
    <property type="match status" value="1"/>
</dbReference>
<dbReference type="GO" id="GO:0003700">
    <property type="term" value="F:DNA-binding transcription factor activity"/>
    <property type="evidence" value="ECO:0007669"/>
    <property type="project" value="TreeGrafter"/>
</dbReference>
<reference evidence="7" key="1">
    <citation type="submission" date="2020-12" db="EMBL/GenBank/DDBJ databases">
        <title>Prauserella sp. ASG 168, a novel actinomycete isolated from cave rock.</title>
        <authorList>
            <person name="Suriyachadkun C."/>
        </authorList>
    </citation>
    <scope>NUCLEOTIDE SEQUENCE</scope>
    <source>
        <strain evidence="7">ASG 168</strain>
    </source>
</reference>
<dbReference type="PANTHER" id="PTHR30055">
    <property type="entry name" value="HTH-TYPE TRANSCRIPTIONAL REGULATOR RUTR"/>
    <property type="match status" value="1"/>
</dbReference>
<dbReference type="NCBIfam" id="TIGR03968">
    <property type="entry name" value="mycofact_TetR"/>
    <property type="match status" value="1"/>
</dbReference>
<evidence type="ECO:0000256" key="5">
    <source>
        <dbReference type="SAM" id="MobiDB-lite"/>
    </source>
</evidence>
<dbReference type="InterPro" id="IPR050109">
    <property type="entry name" value="HTH-type_TetR-like_transc_reg"/>
</dbReference>
<dbReference type="InterPro" id="IPR001647">
    <property type="entry name" value="HTH_TetR"/>
</dbReference>
<keyword evidence="2 4" id="KW-0238">DNA-binding</keyword>
<dbReference type="InterPro" id="IPR041347">
    <property type="entry name" value="MftR_C"/>
</dbReference>
<evidence type="ECO:0000256" key="4">
    <source>
        <dbReference type="PROSITE-ProRule" id="PRU00335"/>
    </source>
</evidence>
<evidence type="ECO:0000256" key="3">
    <source>
        <dbReference type="ARBA" id="ARBA00023163"/>
    </source>
</evidence>
<dbReference type="PROSITE" id="PS50977">
    <property type="entry name" value="HTH_TETR_2"/>
    <property type="match status" value="1"/>
</dbReference>
<evidence type="ECO:0000259" key="6">
    <source>
        <dbReference type="PROSITE" id="PS50977"/>
    </source>
</evidence>